<dbReference type="InterPro" id="IPR044730">
    <property type="entry name" value="RNase_H-like_dom_plant"/>
</dbReference>
<feature type="domain" description="RNase H type-1" evidence="2">
    <location>
        <begin position="75"/>
        <end position="195"/>
    </location>
</feature>
<dbReference type="Proteomes" id="UP000289738">
    <property type="component" value="Chromosome B05"/>
</dbReference>
<dbReference type="SUPFAM" id="SSF53098">
    <property type="entry name" value="Ribonuclease H-like"/>
    <property type="match status" value="1"/>
</dbReference>
<dbReference type="GO" id="GO:0004523">
    <property type="term" value="F:RNA-DNA hybrid ribonuclease activity"/>
    <property type="evidence" value="ECO:0007669"/>
    <property type="project" value="InterPro"/>
</dbReference>
<dbReference type="InterPro" id="IPR002156">
    <property type="entry name" value="RNaseH_domain"/>
</dbReference>
<evidence type="ECO:0000313" key="3">
    <source>
        <dbReference type="EMBL" id="RYR07112.1"/>
    </source>
</evidence>
<dbReference type="CDD" id="cd06222">
    <property type="entry name" value="RNase_H_like"/>
    <property type="match status" value="1"/>
</dbReference>
<feature type="compositionally biased region" description="Basic and acidic residues" evidence="1">
    <location>
        <begin position="239"/>
        <end position="253"/>
    </location>
</feature>
<name>A0A444YYU7_ARAHY</name>
<feature type="region of interest" description="Disordered" evidence="1">
    <location>
        <begin position="229"/>
        <end position="309"/>
    </location>
</feature>
<dbReference type="AlphaFoldDB" id="A0A444YYU7"/>
<dbReference type="EMBL" id="SDMP01000015">
    <property type="protein sequence ID" value="RYR07112.1"/>
    <property type="molecule type" value="Genomic_DNA"/>
</dbReference>
<dbReference type="PANTHER" id="PTHR47723">
    <property type="entry name" value="OS05G0353850 PROTEIN"/>
    <property type="match status" value="1"/>
</dbReference>
<dbReference type="InterPro" id="IPR036397">
    <property type="entry name" value="RNaseH_sf"/>
</dbReference>
<sequence>MDRHRNYGQYTVRTGYHVAKEEKDSREEGRICKASTKFHKATQGSTTANIPETGRGGVKKRITWRPPPKNRPKVNTDTAFHKDTGTAALAAVVRDWQGKVITGATATFKTISPLTTEAQAYREALILIKNLQIPNCIIETDSLPLVQAIKARTPIAEADAVIRDIFQLLDEAPDVGATWTPRDGNKLAHQLAAMAAGNNLGRQWTMNPPNQILASNIFVSTSHQGLQLEERLPGGVGTKTRDKPSVKSKENLRPDAALLPTNVSHKVASDRTHKDGGGGAVDRAESQKVVRRRWGNDGQPNNSAQASRQIQWKAIEGGVARGSAI</sequence>
<proteinExistence type="predicted"/>
<dbReference type="STRING" id="3818.A0A444YYU7"/>
<feature type="compositionally biased region" description="Polar residues" evidence="1">
    <location>
        <begin position="298"/>
        <end position="309"/>
    </location>
</feature>
<dbReference type="Pfam" id="PF13456">
    <property type="entry name" value="RVT_3"/>
    <property type="match status" value="1"/>
</dbReference>
<feature type="compositionally biased region" description="Basic and acidic residues" evidence="1">
    <location>
        <begin position="267"/>
        <end position="288"/>
    </location>
</feature>
<dbReference type="PANTHER" id="PTHR47723:SF24">
    <property type="entry name" value="RNASE H TYPE-1 DOMAIN-CONTAINING PROTEIN"/>
    <property type="match status" value="1"/>
</dbReference>
<protein>
    <recommendedName>
        <fullName evidence="2">RNase H type-1 domain-containing protein</fullName>
    </recommendedName>
</protein>
<organism evidence="3 4">
    <name type="scientific">Arachis hypogaea</name>
    <name type="common">Peanut</name>
    <dbReference type="NCBI Taxonomy" id="3818"/>
    <lineage>
        <taxon>Eukaryota</taxon>
        <taxon>Viridiplantae</taxon>
        <taxon>Streptophyta</taxon>
        <taxon>Embryophyta</taxon>
        <taxon>Tracheophyta</taxon>
        <taxon>Spermatophyta</taxon>
        <taxon>Magnoliopsida</taxon>
        <taxon>eudicotyledons</taxon>
        <taxon>Gunneridae</taxon>
        <taxon>Pentapetalae</taxon>
        <taxon>rosids</taxon>
        <taxon>fabids</taxon>
        <taxon>Fabales</taxon>
        <taxon>Fabaceae</taxon>
        <taxon>Papilionoideae</taxon>
        <taxon>50 kb inversion clade</taxon>
        <taxon>dalbergioids sensu lato</taxon>
        <taxon>Dalbergieae</taxon>
        <taxon>Pterocarpus clade</taxon>
        <taxon>Arachis</taxon>
    </lineage>
</organism>
<dbReference type="GO" id="GO:0003676">
    <property type="term" value="F:nucleic acid binding"/>
    <property type="evidence" value="ECO:0007669"/>
    <property type="project" value="InterPro"/>
</dbReference>
<keyword evidence="4" id="KW-1185">Reference proteome</keyword>
<reference evidence="3 4" key="1">
    <citation type="submission" date="2019-01" db="EMBL/GenBank/DDBJ databases">
        <title>Sequencing of cultivated peanut Arachis hypogaea provides insights into genome evolution and oil improvement.</title>
        <authorList>
            <person name="Chen X."/>
        </authorList>
    </citation>
    <scope>NUCLEOTIDE SEQUENCE [LARGE SCALE GENOMIC DNA]</scope>
    <source>
        <strain evidence="4">cv. Fuhuasheng</strain>
        <tissue evidence="3">Leaves</tissue>
    </source>
</reference>
<accession>A0A444YYU7</accession>
<evidence type="ECO:0000313" key="4">
    <source>
        <dbReference type="Proteomes" id="UP000289738"/>
    </source>
</evidence>
<comment type="caution">
    <text evidence="3">The sequence shown here is derived from an EMBL/GenBank/DDBJ whole genome shotgun (WGS) entry which is preliminary data.</text>
</comment>
<gene>
    <name evidence="3" type="ORF">Ahy_B05g074429</name>
</gene>
<dbReference type="InterPro" id="IPR053151">
    <property type="entry name" value="RNase_H-like"/>
</dbReference>
<feature type="region of interest" description="Disordered" evidence="1">
    <location>
        <begin position="40"/>
        <end position="60"/>
    </location>
</feature>
<evidence type="ECO:0000256" key="1">
    <source>
        <dbReference type="SAM" id="MobiDB-lite"/>
    </source>
</evidence>
<dbReference type="InterPro" id="IPR012337">
    <property type="entry name" value="RNaseH-like_sf"/>
</dbReference>
<evidence type="ECO:0000259" key="2">
    <source>
        <dbReference type="Pfam" id="PF13456"/>
    </source>
</evidence>
<dbReference type="Gene3D" id="3.30.420.10">
    <property type="entry name" value="Ribonuclease H-like superfamily/Ribonuclease H"/>
    <property type="match status" value="1"/>
</dbReference>